<gene>
    <name evidence="2" type="ORF">N7450_010328</name>
</gene>
<accession>A0AAD6DCU9</accession>
<feature type="region of interest" description="Disordered" evidence="1">
    <location>
        <begin position="57"/>
        <end position="144"/>
    </location>
</feature>
<name>A0AAD6DCU9_9EURO</name>
<dbReference type="AlphaFoldDB" id="A0AAD6DCU9"/>
<protein>
    <submittedName>
        <fullName evidence="2">Transposase</fullName>
    </submittedName>
</protein>
<evidence type="ECO:0000313" key="3">
    <source>
        <dbReference type="Proteomes" id="UP001216150"/>
    </source>
</evidence>
<dbReference type="Proteomes" id="UP001216150">
    <property type="component" value="Unassembled WGS sequence"/>
</dbReference>
<dbReference type="EMBL" id="JAQJAC010000009">
    <property type="protein sequence ID" value="KAJ5573344.1"/>
    <property type="molecule type" value="Genomic_DNA"/>
</dbReference>
<keyword evidence="3" id="KW-1185">Reference proteome</keyword>
<evidence type="ECO:0000313" key="2">
    <source>
        <dbReference type="EMBL" id="KAJ5573344.1"/>
    </source>
</evidence>
<reference evidence="2 3" key="1">
    <citation type="journal article" date="2023" name="IMA Fungus">
        <title>Comparative genomic study of the Penicillium genus elucidates a diverse pangenome and 15 lateral gene transfer events.</title>
        <authorList>
            <person name="Petersen C."/>
            <person name="Sorensen T."/>
            <person name="Nielsen M.R."/>
            <person name="Sondergaard T.E."/>
            <person name="Sorensen J.L."/>
            <person name="Fitzpatrick D.A."/>
            <person name="Frisvad J.C."/>
            <person name="Nielsen K.L."/>
        </authorList>
    </citation>
    <scope>NUCLEOTIDE SEQUENCE [LARGE SCALE GENOMIC DNA]</scope>
    <source>
        <strain evidence="2 3">IBT 29057</strain>
    </source>
</reference>
<proteinExistence type="predicted"/>
<feature type="compositionally biased region" description="Basic and acidic residues" evidence="1">
    <location>
        <begin position="78"/>
        <end position="104"/>
    </location>
</feature>
<sequence length="144" mass="17019">MERHIDLAELPIKNQQNLNKVFQHDLDIYEKLQVAEEQLAIAQNIISNIRTAQTPLKRTRTRRQIKPLSDTGTLSARDANRSIETKRVKDTEKEKRREEREWIKRNGRLPKQRTKEEIRASEEAEKASLQRGDLFWMDPPPPVR</sequence>
<organism evidence="2 3">
    <name type="scientific">Penicillium hetheringtonii</name>
    <dbReference type="NCBI Taxonomy" id="911720"/>
    <lineage>
        <taxon>Eukaryota</taxon>
        <taxon>Fungi</taxon>
        <taxon>Dikarya</taxon>
        <taxon>Ascomycota</taxon>
        <taxon>Pezizomycotina</taxon>
        <taxon>Eurotiomycetes</taxon>
        <taxon>Eurotiomycetidae</taxon>
        <taxon>Eurotiales</taxon>
        <taxon>Aspergillaceae</taxon>
        <taxon>Penicillium</taxon>
    </lineage>
</organism>
<evidence type="ECO:0000256" key="1">
    <source>
        <dbReference type="SAM" id="MobiDB-lite"/>
    </source>
</evidence>
<feature type="compositionally biased region" description="Basic and acidic residues" evidence="1">
    <location>
        <begin position="113"/>
        <end position="128"/>
    </location>
</feature>
<comment type="caution">
    <text evidence="2">The sequence shown here is derived from an EMBL/GenBank/DDBJ whole genome shotgun (WGS) entry which is preliminary data.</text>
</comment>